<evidence type="ECO:0000259" key="1">
    <source>
        <dbReference type="Pfam" id="PF00156"/>
    </source>
</evidence>
<dbReference type="AlphaFoldDB" id="A0A0B4X7E0"/>
<dbReference type="EMBL" id="CP006877">
    <property type="protein sequence ID" value="AJD42655.1"/>
    <property type="molecule type" value="Genomic_DNA"/>
</dbReference>
<dbReference type="KEGG" id="rga:RGR602_CH03347"/>
<protein>
    <submittedName>
        <fullName evidence="2">Phosphoribosyltransferase protein</fullName>
    </submittedName>
</protein>
<reference evidence="2 3" key="1">
    <citation type="submission" date="2013-11" db="EMBL/GenBank/DDBJ databases">
        <title>Complete genome sequence of Rhizobium gallicum bv. gallicum R602.</title>
        <authorList>
            <person name="Bustos P."/>
            <person name="Santamaria R.I."/>
            <person name="Lozano L."/>
            <person name="Acosta J.L."/>
            <person name="Ormeno-Orrillo E."/>
            <person name="Rogel M.A."/>
            <person name="Romero D."/>
            <person name="Cevallos M.A."/>
            <person name="Martinez-Romero E."/>
            <person name="Gonzalez V."/>
        </authorList>
    </citation>
    <scope>NUCLEOTIDE SEQUENCE [LARGE SCALE GENOMIC DNA]</scope>
    <source>
        <strain evidence="2 3">R602</strain>
    </source>
</reference>
<keyword evidence="3" id="KW-1185">Reference proteome</keyword>
<dbReference type="SUPFAM" id="SSF53271">
    <property type="entry name" value="PRTase-like"/>
    <property type="match status" value="1"/>
</dbReference>
<sequence length="223" mass="24199">MMQSALRFYDRADAGRRLAEAIGARNDAPVVLGLPRGGVPVAFELARCLHAPLDILLVRKIGAPGYPEYAIGAVVDGKNPQRVMNEDVLAYCGASLDYFEKEAARQLEEIERRRKVYLGDRPPTDLANRSVILVDDGIATGASVKAGLKALRQAGAAHITLAVPVAPRMVIEELRAQVDEVFCLSAPEDLQAVSLHYDDFNQTSDGEVTELLARTAYGDLPKD</sequence>
<organism evidence="2 3">
    <name type="scientific">Rhizobium gallicum bv. gallicum R602sp</name>
    <dbReference type="NCBI Taxonomy" id="1041138"/>
    <lineage>
        <taxon>Bacteria</taxon>
        <taxon>Pseudomonadati</taxon>
        <taxon>Pseudomonadota</taxon>
        <taxon>Alphaproteobacteria</taxon>
        <taxon>Hyphomicrobiales</taxon>
        <taxon>Rhizobiaceae</taxon>
        <taxon>Rhizobium/Agrobacterium group</taxon>
        <taxon>Rhizobium</taxon>
    </lineage>
</organism>
<keyword evidence="2" id="KW-0328">Glycosyltransferase</keyword>
<evidence type="ECO:0000313" key="3">
    <source>
        <dbReference type="Proteomes" id="UP000031368"/>
    </source>
</evidence>
<dbReference type="CDD" id="cd06223">
    <property type="entry name" value="PRTases_typeI"/>
    <property type="match status" value="1"/>
</dbReference>
<dbReference type="Pfam" id="PF00156">
    <property type="entry name" value="Pribosyltran"/>
    <property type="match status" value="1"/>
</dbReference>
<accession>A0A0B4X7E0</accession>
<dbReference type="HOGENOM" id="CLU_083583_0_0_5"/>
<name>A0A0B4X7E0_9HYPH</name>
<feature type="domain" description="Phosphoribosyltransferase" evidence="1">
    <location>
        <begin position="14"/>
        <end position="198"/>
    </location>
</feature>
<proteinExistence type="predicted"/>
<evidence type="ECO:0000313" key="2">
    <source>
        <dbReference type="EMBL" id="AJD42655.1"/>
    </source>
</evidence>
<dbReference type="Proteomes" id="UP000031368">
    <property type="component" value="Chromosome"/>
</dbReference>
<dbReference type="GO" id="GO:0016757">
    <property type="term" value="F:glycosyltransferase activity"/>
    <property type="evidence" value="ECO:0007669"/>
    <property type="project" value="UniProtKB-KW"/>
</dbReference>
<dbReference type="InterPro" id="IPR029057">
    <property type="entry name" value="PRTase-like"/>
</dbReference>
<gene>
    <name evidence="2" type="ORF">RGR602_CH03347</name>
</gene>
<dbReference type="Gene3D" id="3.40.50.2020">
    <property type="match status" value="1"/>
</dbReference>
<keyword evidence="2" id="KW-0808">Transferase</keyword>
<dbReference type="Gene3D" id="3.30.1310.20">
    <property type="entry name" value="PRTase-like"/>
    <property type="match status" value="1"/>
</dbReference>
<dbReference type="InterPro" id="IPR000836">
    <property type="entry name" value="PRTase_dom"/>
</dbReference>